<dbReference type="Pfam" id="PF10368">
    <property type="entry name" value="YkyA"/>
    <property type="match status" value="1"/>
</dbReference>
<dbReference type="InterPro" id="IPR019454">
    <property type="entry name" value="Lipoprot_YkyA-like"/>
</dbReference>
<proteinExistence type="predicted"/>
<dbReference type="Gene3D" id="1.20.120.570">
    <property type="entry name" value="YkyA-like"/>
    <property type="match status" value="1"/>
</dbReference>
<dbReference type="EMBL" id="JAWDIP010000004">
    <property type="protein sequence ID" value="MDY0396239.1"/>
    <property type="molecule type" value="Genomic_DNA"/>
</dbReference>
<reference evidence="2 3" key="1">
    <citation type="submission" date="2023-10" db="EMBL/GenBank/DDBJ databases">
        <title>Virgibacillus halophilus 5B73C genome.</title>
        <authorList>
            <person name="Miliotis G."/>
            <person name="Sengupta P."/>
            <person name="Hameed A."/>
            <person name="Chuvochina M."/>
            <person name="Mcdonagh F."/>
            <person name="Simpson A.C."/>
            <person name="Singh N.K."/>
            <person name="Rekha P.D."/>
            <person name="Raman K."/>
            <person name="Hugenholtz P."/>
            <person name="Venkateswaran K."/>
        </authorList>
    </citation>
    <scope>NUCLEOTIDE SEQUENCE [LARGE SCALE GENOMIC DNA]</scope>
    <source>
        <strain evidence="2 3">5B73C</strain>
    </source>
</reference>
<evidence type="ECO:0000313" key="3">
    <source>
        <dbReference type="Proteomes" id="UP001281447"/>
    </source>
</evidence>
<accession>A0ABU5CA77</accession>
<name>A0ABU5CA77_9BACI</name>
<dbReference type="PROSITE" id="PS51257">
    <property type="entry name" value="PROKAR_LIPOPROTEIN"/>
    <property type="match status" value="1"/>
</dbReference>
<organism evidence="2 3">
    <name type="scientific">Tigheibacillus halophilus</name>
    <dbReference type="NCBI Taxonomy" id="361280"/>
    <lineage>
        <taxon>Bacteria</taxon>
        <taxon>Bacillati</taxon>
        <taxon>Bacillota</taxon>
        <taxon>Bacilli</taxon>
        <taxon>Bacillales</taxon>
        <taxon>Bacillaceae</taxon>
        <taxon>Tigheibacillus</taxon>
    </lineage>
</organism>
<dbReference type="InterPro" id="IPR036785">
    <property type="entry name" value="YkyA-like_sf"/>
</dbReference>
<dbReference type="Proteomes" id="UP001281447">
    <property type="component" value="Unassembled WGS sequence"/>
</dbReference>
<keyword evidence="3" id="KW-1185">Reference proteome</keyword>
<comment type="caution">
    <text evidence="2">The sequence shown here is derived from an EMBL/GenBank/DDBJ whole genome shotgun (WGS) entry which is preliminary data.</text>
</comment>
<evidence type="ECO:0000256" key="1">
    <source>
        <dbReference type="SAM" id="MobiDB-lite"/>
    </source>
</evidence>
<evidence type="ECO:0000313" key="2">
    <source>
        <dbReference type="EMBL" id="MDY0396239.1"/>
    </source>
</evidence>
<gene>
    <name evidence="2" type="ORF">RWE15_20165</name>
</gene>
<feature type="region of interest" description="Disordered" evidence="1">
    <location>
        <begin position="89"/>
        <end position="115"/>
    </location>
</feature>
<dbReference type="SUPFAM" id="SSF140423">
    <property type="entry name" value="MW0975(SA0943)-like"/>
    <property type="match status" value="1"/>
</dbReference>
<sequence length="115" mass="13184">MRIKKYVMVIVFGIFAVLAGCGQSAEEKIYNHLEETVSLEADFAKTQNEMTDLESQENKIYDEIMELGMDEFKQIQKLSADAEKNIDKRTEKLGIEQESVENAKEEFKKNASPDQ</sequence>
<protein>
    <submittedName>
        <fullName evidence="2">YkyA family protein</fullName>
    </submittedName>
</protein>